<reference evidence="3" key="1">
    <citation type="journal article" date="2012" name="PLoS ONE">
        <title>Gene sets for utilization of primary and secondary nutrition supplies in the distal gut of endangered iberian lynx.</title>
        <authorList>
            <person name="Alcaide M."/>
            <person name="Messina E."/>
            <person name="Richter M."/>
            <person name="Bargiela R."/>
            <person name="Peplies J."/>
            <person name="Huws S.A."/>
            <person name="Newbold C.J."/>
            <person name="Golyshin P.N."/>
            <person name="Simon M.A."/>
            <person name="Lopez G."/>
            <person name="Yakimov M.M."/>
            <person name="Ferrer M."/>
        </authorList>
    </citation>
    <scope>NUCLEOTIDE SEQUENCE</scope>
</reference>
<accession>J9FJW7</accession>
<dbReference type="Pfam" id="PF25221">
    <property type="entry name" value="5TMH_Lnb"/>
    <property type="match status" value="1"/>
</dbReference>
<name>J9FJW7_9ZZZZ</name>
<evidence type="ECO:0000259" key="2">
    <source>
        <dbReference type="Pfam" id="PF25221"/>
    </source>
</evidence>
<evidence type="ECO:0000313" key="3">
    <source>
        <dbReference type="EMBL" id="EJW94718.1"/>
    </source>
</evidence>
<keyword evidence="1" id="KW-0472">Membrane</keyword>
<dbReference type="EMBL" id="AMCI01006215">
    <property type="protein sequence ID" value="EJW94718.1"/>
    <property type="molecule type" value="Genomic_DNA"/>
</dbReference>
<organism evidence="3">
    <name type="scientific">gut metagenome</name>
    <dbReference type="NCBI Taxonomy" id="749906"/>
    <lineage>
        <taxon>unclassified sequences</taxon>
        <taxon>metagenomes</taxon>
        <taxon>organismal metagenomes</taxon>
    </lineage>
</organism>
<keyword evidence="1" id="KW-0812">Transmembrane</keyword>
<proteinExistence type="predicted"/>
<feature type="non-terminal residue" evidence="3">
    <location>
        <position position="217"/>
    </location>
</feature>
<dbReference type="AlphaFoldDB" id="J9FJW7"/>
<comment type="caution">
    <text evidence="3">The sequence shown here is derived from an EMBL/GenBank/DDBJ whole genome shotgun (WGS) entry which is preliminary data.</text>
</comment>
<feature type="transmembrane region" description="Helical" evidence="1">
    <location>
        <begin position="128"/>
        <end position="146"/>
    </location>
</feature>
<feature type="transmembrane region" description="Helical" evidence="1">
    <location>
        <begin position="153"/>
        <end position="176"/>
    </location>
</feature>
<dbReference type="InterPro" id="IPR057436">
    <property type="entry name" value="5TMH_Lnb"/>
</dbReference>
<feature type="domain" description="Lnb-like transmembrane" evidence="2">
    <location>
        <begin position="126"/>
        <end position="213"/>
    </location>
</feature>
<evidence type="ECO:0000256" key="1">
    <source>
        <dbReference type="SAM" id="Phobius"/>
    </source>
</evidence>
<feature type="non-terminal residue" evidence="3">
    <location>
        <position position="1"/>
    </location>
</feature>
<gene>
    <name evidence="3" type="ORF">EVA_17175</name>
</gene>
<keyword evidence="1" id="KW-1133">Transmembrane helix</keyword>
<protein>
    <recommendedName>
        <fullName evidence="2">Lnb-like transmembrane domain-containing protein</fullName>
    </recommendedName>
</protein>
<sequence length="217" mass="24929">YKPENRVYRYNFFFDNCATRPAAIIENCIDGNIVYNYPYTAQSFRSMINHCTRNHPWLTFGCDLALGSPTDRLATQHEMMFLPEYLREAFANSSIKDNAGNIRPIVKETTVIDAIEADETNRDIWDILTPYVCSWLMFAVVALITFSEWKRKIYISITDFLLFFIAGISGIIIFFICFVSEHPCTSPNIAVIWLNPIHIAGAILFDVKKTKESCILL</sequence>